<dbReference type="SMR" id="H2L0J2"/>
<dbReference type="PaxDb" id="6239-R06A10.5b"/>
<dbReference type="InParanoid" id="H2L0J2"/>
<dbReference type="EMBL" id="BX284601">
    <property type="protein sequence ID" value="CCD73240.1"/>
    <property type="molecule type" value="Genomic_DNA"/>
</dbReference>
<keyword evidence="1" id="KW-1133">Transmembrane helix</keyword>
<accession>H2L0J2</accession>
<dbReference type="KEGG" id="cel:CELE_R06A10.5"/>
<dbReference type="Proteomes" id="UP000001940">
    <property type="component" value="Chromosome I"/>
</dbReference>
<name>H2L0J2_CAEEL</name>
<dbReference type="FunCoup" id="H2L0J2">
    <property type="interactions" value="92"/>
</dbReference>
<dbReference type="AGR" id="WB:WBGene00044895"/>
<evidence type="ECO:0000256" key="1">
    <source>
        <dbReference type="SAM" id="Phobius"/>
    </source>
</evidence>
<dbReference type="WormBase" id="R06A10.5b">
    <property type="protein sequence ID" value="CE45326"/>
    <property type="gene ID" value="WBGene00044895"/>
</dbReference>
<dbReference type="AlphaFoldDB" id="H2L0J2"/>
<dbReference type="CTD" id="4926918"/>
<proteinExistence type="predicted"/>
<dbReference type="HOGENOM" id="CLU_1951356_0_0_1"/>
<dbReference type="eggNOG" id="ENOG502TIT2">
    <property type="taxonomic scope" value="Eukaryota"/>
</dbReference>
<keyword evidence="1" id="KW-0812">Transmembrane</keyword>
<dbReference type="ExpressionAtlas" id="H2L0J2">
    <property type="expression patterns" value="baseline"/>
</dbReference>
<evidence type="ECO:0000313" key="4">
    <source>
        <dbReference type="WormBase" id="R06A10.5b"/>
    </source>
</evidence>
<keyword evidence="1" id="KW-0472">Membrane</keyword>
<evidence type="ECO:0000313" key="2">
    <source>
        <dbReference type="EMBL" id="CCD73240.1"/>
    </source>
</evidence>
<keyword evidence="3" id="KW-1185">Reference proteome</keyword>
<dbReference type="GeneID" id="4926918"/>
<protein>
    <submittedName>
        <fullName evidence="2">Autophagy-related protein 9</fullName>
    </submittedName>
</protein>
<organism evidence="2 3">
    <name type="scientific">Caenorhabditis elegans</name>
    <dbReference type="NCBI Taxonomy" id="6239"/>
    <lineage>
        <taxon>Eukaryota</taxon>
        <taxon>Metazoa</taxon>
        <taxon>Ecdysozoa</taxon>
        <taxon>Nematoda</taxon>
        <taxon>Chromadorea</taxon>
        <taxon>Rhabditida</taxon>
        <taxon>Rhabditina</taxon>
        <taxon>Rhabditomorpha</taxon>
        <taxon>Rhabditoidea</taxon>
        <taxon>Rhabditidae</taxon>
        <taxon>Peloderinae</taxon>
        <taxon>Caenorhabditis</taxon>
    </lineage>
</organism>
<gene>
    <name evidence="2" type="ORF">CELE_R06A10.5</name>
    <name evidence="2 4" type="ORF">R06A10.5</name>
</gene>
<dbReference type="Bgee" id="WBGene00044895">
    <property type="expression patterns" value="Expressed in embryo and 3 other cell types or tissues"/>
</dbReference>
<sequence>MLNVDIGAYKRDLETSWIYQFAQFLIDHWIAVLITIVIFVVIRALFNNVVFPYYFEEFKKLYGFEKTLSNMKDVLEEDFSDLWHESEFCMAFLALQDEHQRFTRLAKSNSNGENPRRFHWANRYARIHIK</sequence>
<feature type="transmembrane region" description="Helical" evidence="1">
    <location>
        <begin position="29"/>
        <end position="55"/>
    </location>
</feature>
<evidence type="ECO:0000313" key="3">
    <source>
        <dbReference type="Proteomes" id="UP000001940"/>
    </source>
</evidence>
<dbReference type="OrthoDB" id="5828885at2759"/>
<dbReference type="RefSeq" id="NP_001248958.1">
    <property type="nucleotide sequence ID" value="NM_001262029.1"/>
</dbReference>
<reference evidence="2 3" key="1">
    <citation type="journal article" date="1998" name="Science">
        <title>Genome sequence of the nematode C. elegans: a platform for investigating biology.</title>
        <authorList>
            <consortium name="The C. elegans sequencing consortium"/>
            <person name="Sulson J.E."/>
            <person name="Waterston R."/>
        </authorList>
    </citation>
    <scope>NUCLEOTIDE SEQUENCE [LARGE SCALE GENOMIC DNA]</scope>
    <source>
        <strain evidence="2 3">Bristol N2</strain>
    </source>
</reference>